<proteinExistence type="predicted"/>
<sequence>MSFRLRPTTAALFRFLEGADEVRPVEALGRVTDLAELPALAMPGIVQTDRANENKLTSRGRAFGTDLALTGIDQVVDGVTDHTRLARDVTVRAFVDWKIENHNNGDNGVLCVRGKSIIASDPELQLYGLEMERIDANNLRMRARWQDKLGTQAVLAGAAFLKPPGFFHVAVTRRWNTTTDILVRYYVNEILIGEETIAAAGDIGEGFGGTLIIGARNSSNPLVGFTDWMPLDSVIDHISIEGDEMSAEELRTDYRRQAVHFVEGGALLRAYIPPGDTWNPNPDSLVQRWIAAEGDGIGDGLAEANRLRDDFLPDRAYGNPLARWEFITGLAPGPSDSVQTRRDRVLGFLRKVLGFSVADIKTALEPLFGLDSADIEIVEYDALRTDDFAVDDIAAPPSPIWITEQGVGSVSIAAGVCAVSLEHIKPGEWFQGAAVPHRKASLSARLGEESNRAILITKLAAIVTADTPALIGHCWITAEKDVIWFGLRQTGGVRELASFSVVGGVASGFTTLVTPFVTDPFFLFTSYLGGGLYNFKHAAAAGGPYSADVAIAGPTSPPWVGFGAVHQALNGAGGTMSANFDDAQIYEPEGIRGLAWQAFRDPGLPGAFSIENAQLQVDKQTPAHTAACAVIEKPQGFELGPTGLGKLGCDPLFPATQIIS</sequence>
<dbReference type="EMBL" id="LAZR01000987">
    <property type="protein sequence ID" value="KKN53134.1"/>
    <property type="molecule type" value="Genomic_DNA"/>
</dbReference>
<accession>A0A0F9RE14</accession>
<reference evidence="1" key="1">
    <citation type="journal article" date="2015" name="Nature">
        <title>Complex archaea that bridge the gap between prokaryotes and eukaryotes.</title>
        <authorList>
            <person name="Spang A."/>
            <person name="Saw J.H."/>
            <person name="Jorgensen S.L."/>
            <person name="Zaremba-Niedzwiedzka K."/>
            <person name="Martijn J."/>
            <person name="Lind A.E."/>
            <person name="van Eijk R."/>
            <person name="Schleper C."/>
            <person name="Guy L."/>
            <person name="Ettema T.J."/>
        </authorList>
    </citation>
    <scope>NUCLEOTIDE SEQUENCE</scope>
</reference>
<protein>
    <submittedName>
        <fullName evidence="1">Uncharacterized protein</fullName>
    </submittedName>
</protein>
<organism evidence="1">
    <name type="scientific">marine sediment metagenome</name>
    <dbReference type="NCBI Taxonomy" id="412755"/>
    <lineage>
        <taxon>unclassified sequences</taxon>
        <taxon>metagenomes</taxon>
        <taxon>ecological metagenomes</taxon>
    </lineage>
</organism>
<gene>
    <name evidence="1" type="ORF">LCGC14_0605620</name>
</gene>
<dbReference type="Gene3D" id="2.60.120.200">
    <property type="match status" value="1"/>
</dbReference>
<dbReference type="Pfam" id="PF10076">
    <property type="entry name" value="Phage_Mu_Gp48"/>
    <property type="match status" value="1"/>
</dbReference>
<name>A0A0F9RE14_9ZZZZ</name>
<evidence type="ECO:0000313" key="1">
    <source>
        <dbReference type="EMBL" id="KKN53134.1"/>
    </source>
</evidence>
<dbReference type="InterPro" id="IPR018755">
    <property type="entry name" value="Phage_Mu_Gp48"/>
</dbReference>
<comment type="caution">
    <text evidence="1">The sequence shown here is derived from an EMBL/GenBank/DDBJ whole genome shotgun (WGS) entry which is preliminary data.</text>
</comment>
<dbReference type="AlphaFoldDB" id="A0A0F9RE14"/>